<evidence type="ECO:0000313" key="6">
    <source>
        <dbReference type="Proteomes" id="UP000270296"/>
    </source>
</evidence>
<protein>
    <submittedName>
        <fullName evidence="7">Helicase ATP-binding domain-containing protein</fullName>
    </submittedName>
</protein>
<dbReference type="GO" id="GO:0016787">
    <property type="term" value="F:hydrolase activity"/>
    <property type="evidence" value="ECO:0007669"/>
    <property type="project" value="UniProtKB-KW"/>
</dbReference>
<accession>A0A183J432</accession>
<evidence type="ECO:0000256" key="2">
    <source>
        <dbReference type="ARBA" id="ARBA00022806"/>
    </source>
</evidence>
<dbReference type="AlphaFoldDB" id="A0A183J432"/>
<dbReference type="SUPFAM" id="SSF52540">
    <property type="entry name" value="P-loop containing nucleoside triphosphate hydrolases"/>
    <property type="match status" value="1"/>
</dbReference>
<dbReference type="OrthoDB" id="196131at2759"/>
<dbReference type="Proteomes" id="UP000270296">
    <property type="component" value="Unassembled WGS sequence"/>
</dbReference>
<keyword evidence="2" id="KW-0547">Nucleotide-binding</keyword>
<evidence type="ECO:0000256" key="1">
    <source>
        <dbReference type="ARBA" id="ARBA00022801"/>
    </source>
</evidence>
<organism evidence="7">
    <name type="scientific">Soboliphyme baturini</name>
    <dbReference type="NCBI Taxonomy" id="241478"/>
    <lineage>
        <taxon>Eukaryota</taxon>
        <taxon>Metazoa</taxon>
        <taxon>Ecdysozoa</taxon>
        <taxon>Nematoda</taxon>
        <taxon>Enoplea</taxon>
        <taxon>Dorylaimia</taxon>
        <taxon>Dioctophymatida</taxon>
        <taxon>Dioctophymatoidea</taxon>
        <taxon>Soboliphymatidae</taxon>
        <taxon>Soboliphyme</taxon>
    </lineage>
</organism>
<keyword evidence="1" id="KW-0378">Hydrolase</keyword>
<dbReference type="GO" id="GO:0003676">
    <property type="term" value="F:nucleic acid binding"/>
    <property type="evidence" value="ECO:0007669"/>
    <property type="project" value="InterPro"/>
</dbReference>
<evidence type="ECO:0000313" key="7">
    <source>
        <dbReference type="WBParaSite" id="SBAD_0001100001-mRNA-1"/>
    </source>
</evidence>
<name>A0A183J432_9BILA</name>
<dbReference type="InterPro" id="IPR027417">
    <property type="entry name" value="P-loop_NTPase"/>
</dbReference>
<reference evidence="5 6" key="2">
    <citation type="submission" date="2018-11" db="EMBL/GenBank/DDBJ databases">
        <authorList>
            <consortium name="Pathogen Informatics"/>
        </authorList>
    </citation>
    <scope>NUCLEOTIDE SEQUENCE [LARGE SCALE GENOMIC DNA]</scope>
</reference>
<proteinExistence type="predicted"/>
<dbReference type="Pfam" id="PF00270">
    <property type="entry name" value="DEAD"/>
    <property type="match status" value="1"/>
</dbReference>
<dbReference type="SMART" id="SM00487">
    <property type="entry name" value="DEXDc"/>
    <property type="match status" value="1"/>
</dbReference>
<evidence type="ECO:0000259" key="4">
    <source>
        <dbReference type="PROSITE" id="PS51192"/>
    </source>
</evidence>
<reference evidence="7" key="1">
    <citation type="submission" date="2016-06" db="UniProtKB">
        <authorList>
            <consortium name="WormBaseParasite"/>
        </authorList>
    </citation>
    <scope>IDENTIFICATION</scope>
</reference>
<sequence length="328" mass="37579">MSMSDSVSNAGLRLLRIREEATRLADEFHDLKTRLRKYHISTLDPAFVKGDFAHFPSTNYIEVCFQSIARDDMKSDEVGKERAEDDIKPNTFQEEELNFTDVDDYVPYVTVKKRRYEKFDFVFILYCSKLVQKETELEKKLKEEQKLLESVAGRTALMAAAEIAKGIRYKEPIKTGLSGRDMIGIAYTGSGKTLVFVLPIIMYCVEQEQELPFINNEGPYGLIIVPSRELAKQICDIIDHFTSALRRSALPSLRHCLCIGGMPLKEQIEALKRGVHIMVATPGRLIDLLEKKAISLEICRYLCMDEADRMIDMGFEEDVRTIFSYFKV</sequence>
<keyword evidence="6" id="KW-1185">Reference proteome</keyword>
<keyword evidence="2" id="KW-0067">ATP-binding</keyword>
<feature type="domain" description="Helicase ATP-binding" evidence="4">
    <location>
        <begin position="173"/>
        <end position="328"/>
    </location>
</feature>
<dbReference type="InterPro" id="IPR011545">
    <property type="entry name" value="DEAD/DEAH_box_helicase_dom"/>
</dbReference>
<dbReference type="GO" id="GO:0005524">
    <property type="term" value="F:ATP binding"/>
    <property type="evidence" value="ECO:0007669"/>
    <property type="project" value="InterPro"/>
</dbReference>
<dbReference type="InterPro" id="IPR014001">
    <property type="entry name" value="Helicase_ATP-bd"/>
</dbReference>
<feature type="coiled-coil region" evidence="3">
    <location>
        <begin position="127"/>
        <end position="154"/>
    </location>
</feature>
<dbReference type="PANTHER" id="PTHR47958">
    <property type="entry name" value="ATP-DEPENDENT RNA HELICASE DBP3"/>
    <property type="match status" value="1"/>
</dbReference>
<dbReference type="EMBL" id="UZAM01014341">
    <property type="protein sequence ID" value="VDP33388.1"/>
    <property type="molecule type" value="Genomic_DNA"/>
</dbReference>
<evidence type="ECO:0000313" key="5">
    <source>
        <dbReference type="EMBL" id="VDP33388.1"/>
    </source>
</evidence>
<keyword evidence="3" id="KW-0175">Coiled coil</keyword>
<dbReference type="PROSITE" id="PS51192">
    <property type="entry name" value="HELICASE_ATP_BIND_1"/>
    <property type="match status" value="1"/>
</dbReference>
<evidence type="ECO:0000256" key="3">
    <source>
        <dbReference type="SAM" id="Coils"/>
    </source>
</evidence>
<keyword evidence="2" id="KW-0347">Helicase</keyword>
<dbReference type="WBParaSite" id="SBAD_0001100001-mRNA-1">
    <property type="protein sequence ID" value="SBAD_0001100001-mRNA-1"/>
    <property type="gene ID" value="SBAD_0001100001"/>
</dbReference>
<dbReference type="GO" id="GO:0004386">
    <property type="term" value="F:helicase activity"/>
    <property type="evidence" value="ECO:0007669"/>
    <property type="project" value="UniProtKB-KW"/>
</dbReference>
<gene>
    <name evidence="5" type="ORF">SBAD_LOCUS10630</name>
</gene>
<dbReference type="Gene3D" id="3.40.50.300">
    <property type="entry name" value="P-loop containing nucleotide triphosphate hydrolases"/>
    <property type="match status" value="1"/>
</dbReference>